<evidence type="ECO:0000313" key="2">
    <source>
        <dbReference type="Proteomes" id="UP001378960"/>
    </source>
</evidence>
<name>A0AAV5RCF6_PICKL</name>
<accession>A0AAV5RCF6</accession>
<dbReference type="AlphaFoldDB" id="A0AAV5RCF6"/>
<sequence length="84" mass="9568">MSVIVNNNASIANKEDHITVYDRERRISITEETSDIAGLTLLSKTISFEDDYNEDEDNEYTTCFVPTVSCDDHQDISVYGHSIY</sequence>
<keyword evidence="2" id="KW-1185">Reference proteome</keyword>
<reference evidence="1 2" key="1">
    <citation type="journal article" date="2023" name="Elife">
        <title>Identification of key yeast species and microbe-microbe interactions impacting larval growth of Drosophila in the wild.</title>
        <authorList>
            <person name="Mure A."/>
            <person name="Sugiura Y."/>
            <person name="Maeda R."/>
            <person name="Honda K."/>
            <person name="Sakurai N."/>
            <person name="Takahashi Y."/>
            <person name="Watada M."/>
            <person name="Katoh T."/>
            <person name="Gotoh A."/>
            <person name="Gotoh Y."/>
            <person name="Taniguchi I."/>
            <person name="Nakamura K."/>
            <person name="Hayashi T."/>
            <person name="Katayama T."/>
            <person name="Uemura T."/>
            <person name="Hattori Y."/>
        </authorList>
    </citation>
    <scope>NUCLEOTIDE SEQUENCE [LARGE SCALE GENOMIC DNA]</scope>
    <source>
        <strain evidence="1 2">PK-24</strain>
    </source>
</reference>
<evidence type="ECO:0000313" key="1">
    <source>
        <dbReference type="EMBL" id="GMM48848.1"/>
    </source>
</evidence>
<gene>
    <name evidence="1" type="ORF">DAPK24_054460</name>
</gene>
<comment type="caution">
    <text evidence="1">The sequence shown here is derived from an EMBL/GenBank/DDBJ whole genome shotgun (WGS) entry which is preliminary data.</text>
</comment>
<organism evidence="1 2">
    <name type="scientific">Pichia kluyveri</name>
    <name type="common">Yeast</name>
    <dbReference type="NCBI Taxonomy" id="36015"/>
    <lineage>
        <taxon>Eukaryota</taxon>
        <taxon>Fungi</taxon>
        <taxon>Dikarya</taxon>
        <taxon>Ascomycota</taxon>
        <taxon>Saccharomycotina</taxon>
        <taxon>Pichiomycetes</taxon>
        <taxon>Pichiales</taxon>
        <taxon>Pichiaceae</taxon>
        <taxon>Pichia</taxon>
    </lineage>
</organism>
<proteinExistence type="predicted"/>
<dbReference type="EMBL" id="BTGB01000009">
    <property type="protein sequence ID" value="GMM48848.1"/>
    <property type="molecule type" value="Genomic_DNA"/>
</dbReference>
<dbReference type="Proteomes" id="UP001378960">
    <property type="component" value="Unassembled WGS sequence"/>
</dbReference>
<protein>
    <submittedName>
        <fullName evidence="1">Uncharacterized protein</fullName>
    </submittedName>
</protein>